<dbReference type="SMART" id="SM00450">
    <property type="entry name" value="RHOD"/>
    <property type="match status" value="1"/>
</dbReference>
<dbReference type="InterPro" id="IPR036873">
    <property type="entry name" value="Rhodanese-like_dom_sf"/>
</dbReference>
<dbReference type="InterPro" id="IPR044240">
    <property type="entry name" value="STR4-like"/>
</dbReference>
<dbReference type="PROSITE" id="PS50206">
    <property type="entry name" value="RHODANESE_3"/>
    <property type="match status" value="1"/>
</dbReference>
<proteinExistence type="predicted"/>
<dbReference type="Gene3D" id="3.40.250.10">
    <property type="entry name" value="Rhodanese-like domain"/>
    <property type="match status" value="1"/>
</dbReference>
<evidence type="ECO:0000313" key="2">
    <source>
        <dbReference type="EMBL" id="CTQ71283.1"/>
    </source>
</evidence>
<keyword evidence="2" id="KW-0808">Transferase</keyword>
<dbReference type="PANTHER" id="PTHR47377:SF1">
    <property type="entry name" value="RHODANESE-LIKE DOMAIN-CONTAINING PROTEIN 4, CHLOROPLASTIC"/>
    <property type="match status" value="1"/>
</dbReference>
<dbReference type="InterPro" id="IPR001763">
    <property type="entry name" value="Rhodanese-like_dom"/>
</dbReference>
<gene>
    <name evidence="2" type="ORF">LAX5112_02767</name>
</gene>
<dbReference type="RefSeq" id="WP_208981345.1">
    <property type="nucleotide sequence ID" value="NZ_CXWD01000010.1"/>
</dbReference>
<evidence type="ECO:0000259" key="1">
    <source>
        <dbReference type="PROSITE" id="PS50206"/>
    </source>
</evidence>
<evidence type="ECO:0000313" key="3">
    <source>
        <dbReference type="Proteomes" id="UP000053235"/>
    </source>
</evidence>
<dbReference type="PANTHER" id="PTHR47377">
    <property type="entry name" value="RHODANESE-LIKE DOMAIN-CONTAINING PROTEIN 4, CHLOROPLASTIC"/>
    <property type="match status" value="1"/>
</dbReference>
<dbReference type="STRING" id="388408.LAX5112_02767"/>
<protein>
    <submittedName>
        <fullName evidence="2">Thiosulfate sulfurtransferase</fullName>
    </submittedName>
</protein>
<keyword evidence="3" id="KW-1185">Reference proteome</keyword>
<dbReference type="GO" id="GO:0016740">
    <property type="term" value="F:transferase activity"/>
    <property type="evidence" value="ECO:0007669"/>
    <property type="project" value="UniProtKB-KW"/>
</dbReference>
<organism evidence="2 3">
    <name type="scientific">Roseibium alexandrii</name>
    <dbReference type="NCBI Taxonomy" id="388408"/>
    <lineage>
        <taxon>Bacteria</taxon>
        <taxon>Pseudomonadati</taxon>
        <taxon>Pseudomonadota</taxon>
        <taxon>Alphaproteobacteria</taxon>
        <taxon>Hyphomicrobiales</taxon>
        <taxon>Stappiaceae</taxon>
        <taxon>Roseibium</taxon>
    </lineage>
</organism>
<feature type="domain" description="Rhodanese" evidence="1">
    <location>
        <begin position="22"/>
        <end position="132"/>
    </location>
</feature>
<dbReference type="Pfam" id="PF00581">
    <property type="entry name" value="Rhodanese"/>
    <property type="match status" value="1"/>
</dbReference>
<reference evidence="3" key="1">
    <citation type="submission" date="2015-07" db="EMBL/GenBank/DDBJ databases">
        <authorList>
            <person name="Rodrigo-Torres Lidia"/>
            <person name="Arahal R.David."/>
        </authorList>
    </citation>
    <scope>NUCLEOTIDE SEQUENCE [LARGE SCALE GENOMIC DNA]</scope>
    <source>
        <strain evidence="3">CECT 5112</strain>
    </source>
</reference>
<name>A0A0M7AC15_9HYPH</name>
<dbReference type="EMBL" id="CXWD01000010">
    <property type="protein sequence ID" value="CTQ71283.1"/>
    <property type="molecule type" value="Genomic_DNA"/>
</dbReference>
<dbReference type="SUPFAM" id="SSF52821">
    <property type="entry name" value="Rhodanese/Cell cycle control phosphatase"/>
    <property type="match status" value="1"/>
</dbReference>
<sequence length="146" mass="15851">MFSELGYAGNVDVQTAFTALTDNTQAVLVDVRTQAEWTFVGVPDLRTLGKETIFAEWQSFPPSGLNPAFVQDLSDRLSKKELDPETPIYFLCRSGARSQAAAQAMTQAGYTNCYNVSEGFEGGLDAHAHRGTQSGWKAAGLPWVQG</sequence>
<accession>A0A0M7AC15</accession>
<dbReference type="AlphaFoldDB" id="A0A0M7AC15"/>
<dbReference type="Proteomes" id="UP000053235">
    <property type="component" value="Unassembled WGS sequence"/>
</dbReference>